<reference evidence="1 2" key="1">
    <citation type="submission" date="2023-04" db="EMBL/GenBank/DDBJ databases">
        <authorList>
            <person name="Hsu D."/>
        </authorList>
    </citation>
    <scope>NUCLEOTIDE SEQUENCE [LARGE SCALE GENOMIC DNA]</scope>
    <source>
        <strain evidence="1 2">MK1</strain>
    </source>
</reference>
<dbReference type="SUPFAM" id="SSF48371">
    <property type="entry name" value="ARM repeat"/>
    <property type="match status" value="1"/>
</dbReference>
<dbReference type="GO" id="GO:0016491">
    <property type="term" value="F:oxidoreductase activity"/>
    <property type="evidence" value="ECO:0007669"/>
    <property type="project" value="TreeGrafter"/>
</dbReference>
<dbReference type="EMBL" id="CP121694">
    <property type="protein sequence ID" value="WRO20647.1"/>
    <property type="molecule type" value="Genomic_DNA"/>
</dbReference>
<proteinExistence type="predicted"/>
<evidence type="ECO:0000313" key="2">
    <source>
        <dbReference type="Proteomes" id="UP001329915"/>
    </source>
</evidence>
<evidence type="ECO:0000313" key="1">
    <source>
        <dbReference type="EMBL" id="WRO20647.1"/>
    </source>
</evidence>
<dbReference type="InterPro" id="IPR004155">
    <property type="entry name" value="PBS_lyase_HEAT"/>
</dbReference>
<keyword evidence="2" id="KW-1185">Reference proteome</keyword>
<name>A0AAU0UK96_9FIRM</name>
<dbReference type="RefSeq" id="WP_366923534.1">
    <property type="nucleotide sequence ID" value="NZ_CP121694.1"/>
</dbReference>
<dbReference type="InterPro" id="IPR011989">
    <property type="entry name" value="ARM-like"/>
</dbReference>
<protein>
    <submittedName>
        <fullName evidence="1">HEAT repeat domain-containing protein</fullName>
    </submittedName>
</protein>
<dbReference type="AlphaFoldDB" id="A0AAU0UK96"/>
<dbReference type="PANTHER" id="PTHR12697:SF5">
    <property type="entry name" value="DEOXYHYPUSINE HYDROXYLASE"/>
    <property type="match status" value="1"/>
</dbReference>
<dbReference type="InterPro" id="IPR016024">
    <property type="entry name" value="ARM-type_fold"/>
</dbReference>
<dbReference type="KEGG" id="dbc:MFMK1_000431"/>
<dbReference type="Gene3D" id="1.25.10.10">
    <property type="entry name" value="Leucine-rich Repeat Variant"/>
    <property type="match status" value="2"/>
</dbReference>
<gene>
    <name evidence="1" type="ORF">MFMK1_000431</name>
</gene>
<sequence>MKLTLILPLISVVALYLFIRHRKGLKKAKISLNELEPKEAALLLLHSDSEEQVVLAQQFEAIFNRPEWGRWQKKVATADPDTQADFAMAAAKFGGDPGQEWLMWAWQQSNPGLQLAVSRALAETVNQTTLTQILPLLHSAKAGLPTRAAEVVLSMGEKAVQPLLSHLKEVQKAVEKKFVIQLLGESESVRAVPDLTKCLLHDHEDVRREAVIALGKLAEKAEVSEALVKTLDDESWQVRAQAARVAGLMGIVEAAPALEALSVDPRWEVSTHAKEALSMLGGAKDGL</sequence>
<accession>A0AAU0UK96</accession>
<organism evidence="1 2">
    <name type="scientific">Metallumcola ferriviriculae</name>
    <dbReference type="NCBI Taxonomy" id="3039180"/>
    <lineage>
        <taxon>Bacteria</taxon>
        <taxon>Bacillati</taxon>
        <taxon>Bacillota</taxon>
        <taxon>Clostridia</taxon>
        <taxon>Neomoorellales</taxon>
        <taxon>Desulfitibacteraceae</taxon>
        <taxon>Metallumcola</taxon>
    </lineage>
</organism>
<dbReference type="SMART" id="SM00567">
    <property type="entry name" value="EZ_HEAT"/>
    <property type="match status" value="3"/>
</dbReference>
<dbReference type="Pfam" id="PF13646">
    <property type="entry name" value="HEAT_2"/>
    <property type="match status" value="1"/>
</dbReference>
<dbReference type="PANTHER" id="PTHR12697">
    <property type="entry name" value="PBS LYASE HEAT-LIKE PROTEIN"/>
    <property type="match status" value="1"/>
</dbReference>
<dbReference type="Proteomes" id="UP001329915">
    <property type="component" value="Chromosome"/>
</dbReference>